<dbReference type="RefSeq" id="WP_273189939.1">
    <property type="nucleotide sequence ID" value="NZ_DYUZ01000022.1"/>
</dbReference>
<dbReference type="Proteomes" id="UP000753256">
    <property type="component" value="Unassembled WGS sequence"/>
</dbReference>
<accession>A0A921LTW4</accession>
<organism evidence="1 2">
    <name type="scientific">Enorma phocaeensis</name>
    <dbReference type="NCBI Taxonomy" id="1871019"/>
    <lineage>
        <taxon>Bacteria</taxon>
        <taxon>Bacillati</taxon>
        <taxon>Actinomycetota</taxon>
        <taxon>Coriobacteriia</taxon>
        <taxon>Coriobacteriales</taxon>
        <taxon>Coriobacteriaceae</taxon>
        <taxon>Enorma</taxon>
    </lineage>
</organism>
<reference evidence="1" key="1">
    <citation type="journal article" date="2021" name="PeerJ">
        <title>Extensive microbial diversity within the chicken gut microbiome revealed by metagenomics and culture.</title>
        <authorList>
            <person name="Gilroy R."/>
            <person name="Ravi A."/>
            <person name="Getino M."/>
            <person name="Pursley I."/>
            <person name="Horton D.L."/>
            <person name="Alikhan N.F."/>
            <person name="Baker D."/>
            <person name="Gharbi K."/>
            <person name="Hall N."/>
            <person name="Watson M."/>
            <person name="Adriaenssens E.M."/>
            <person name="Foster-Nyarko E."/>
            <person name="Jarju S."/>
            <person name="Secka A."/>
            <person name="Antonio M."/>
            <person name="Oren A."/>
            <person name="Chaudhuri R.R."/>
            <person name="La Ragione R."/>
            <person name="Hildebrand F."/>
            <person name="Pallen M.J."/>
        </authorList>
    </citation>
    <scope>NUCLEOTIDE SEQUENCE</scope>
    <source>
        <strain evidence="1">ChiHjej13B12-9602</strain>
    </source>
</reference>
<sequence length="147" mass="15641">MAETTFEDAFMDIQTGLVSLVLEALEGSGGVARVFIFGAIEGGMTSFNACAELAGRIERLDALVADRRVLFQVMGLGSKDLAELETICAQHGRACPTQLYGRYVAGGGYDARYVYEPMATRAVDPVAPGAAFSAWLDALWAGRDPLA</sequence>
<name>A0A921LTW4_9ACTN</name>
<comment type="caution">
    <text evidence="1">The sequence shown here is derived from an EMBL/GenBank/DDBJ whole genome shotgun (WGS) entry which is preliminary data.</text>
</comment>
<dbReference type="AlphaFoldDB" id="A0A921LTW4"/>
<dbReference type="EMBL" id="DYUZ01000022">
    <property type="protein sequence ID" value="HJG37262.1"/>
    <property type="molecule type" value="Genomic_DNA"/>
</dbReference>
<evidence type="ECO:0000313" key="1">
    <source>
        <dbReference type="EMBL" id="HJG37262.1"/>
    </source>
</evidence>
<proteinExistence type="predicted"/>
<protein>
    <submittedName>
        <fullName evidence="1">Uncharacterized protein</fullName>
    </submittedName>
</protein>
<reference evidence="1" key="2">
    <citation type="submission" date="2021-09" db="EMBL/GenBank/DDBJ databases">
        <authorList>
            <person name="Gilroy R."/>
        </authorList>
    </citation>
    <scope>NUCLEOTIDE SEQUENCE</scope>
    <source>
        <strain evidence="1">ChiHjej13B12-9602</strain>
    </source>
</reference>
<evidence type="ECO:0000313" key="2">
    <source>
        <dbReference type="Proteomes" id="UP000753256"/>
    </source>
</evidence>
<gene>
    <name evidence="1" type="ORF">K8V70_05315</name>
</gene>